<comment type="caution">
    <text evidence="1">The sequence shown here is derived from an EMBL/GenBank/DDBJ whole genome shotgun (WGS) entry which is preliminary data.</text>
</comment>
<reference evidence="1" key="1">
    <citation type="submission" date="2020-11" db="EMBL/GenBank/DDBJ databases">
        <title>Gallibacterium anatis 1637, full genome, WGS.</title>
        <authorList>
            <person name="Laishevtcev A.I."/>
            <person name="Yakimova E.A."/>
            <person name="Petkovich D."/>
            <person name="Stepanova T.V."/>
            <person name="Kalendr R.S."/>
            <person name="Rubalsky E.O."/>
            <person name="Zulkarneev E.R."/>
            <person name="Aleshkin A.V."/>
        </authorList>
    </citation>
    <scope>NUCLEOTIDE SEQUENCE</scope>
    <source>
        <strain evidence="1">1637</strain>
    </source>
</reference>
<name>A0A930Y5D7_9PAST</name>
<evidence type="ECO:0000313" key="1">
    <source>
        <dbReference type="EMBL" id="MBF4102906.1"/>
    </source>
</evidence>
<accession>A0A930Y5D7</accession>
<protein>
    <submittedName>
        <fullName evidence="1">Uncharacterized protein</fullName>
    </submittedName>
</protein>
<gene>
    <name evidence="1" type="ORF">INT80_11480</name>
</gene>
<sequence>MWVNGSFQVFDTTTGETGTLHDWSLSFEGFANNANDTYVYTDEYRYLSETRSSLQDTDGGFDIVNVAAMSGNMFVDLNMGFWKFKW</sequence>
<dbReference type="EMBL" id="JADION010000036">
    <property type="protein sequence ID" value="MBF4102906.1"/>
    <property type="molecule type" value="Genomic_DNA"/>
</dbReference>
<organism evidence="1">
    <name type="scientific">Gallibacterium anatis</name>
    <dbReference type="NCBI Taxonomy" id="750"/>
    <lineage>
        <taxon>Bacteria</taxon>
        <taxon>Pseudomonadati</taxon>
        <taxon>Pseudomonadota</taxon>
        <taxon>Gammaproteobacteria</taxon>
        <taxon>Pasteurellales</taxon>
        <taxon>Pasteurellaceae</taxon>
        <taxon>Gallibacterium</taxon>
    </lineage>
</organism>
<dbReference type="AlphaFoldDB" id="A0A930Y5D7"/>
<proteinExistence type="predicted"/>